<evidence type="ECO:0000313" key="2">
    <source>
        <dbReference type="EMBL" id="CAD8092388.1"/>
    </source>
</evidence>
<feature type="coiled-coil region" evidence="1">
    <location>
        <begin position="79"/>
        <end position="128"/>
    </location>
</feature>
<dbReference type="AlphaFoldDB" id="A0A8S1NI02"/>
<dbReference type="EMBL" id="CAJJDM010000093">
    <property type="protein sequence ID" value="CAD8092388.1"/>
    <property type="molecule type" value="Genomic_DNA"/>
</dbReference>
<dbReference type="Proteomes" id="UP000688137">
    <property type="component" value="Unassembled WGS sequence"/>
</dbReference>
<keyword evidence="1" id="KW-0175">Coiled coil</keyword>
<proteinExistence type="predicted"/>
<name>A0A8S1NI02_PARPR</name>
<evidence type="ECO:0000313" key="3">
    <source>
        <dbReference type="Proteomes" id="UP000688137"/>
    </source>
</evidence>
<reference evidence="2" key="1">
    <citation type="submission" date="2021-01" db="EMBL/GenBank/DDBJ databases">
        <authorList>
            <consortium name="Genoscope - CEA"/>
            <person name="William W."/>
        </authorList>
    </citation>
    <scope>NUCLEOTIDE SEQUENCE</scope>
</reference>
<gene>
    <name evidence="2" type="ORF">PPRIM_AZ9-3.1.T0900162</name>
</gene>
<evidence type="ECO:0000256" key="1">
    <source>
        <dbReference type="SAM" id="Coils"/>
    </source>
</evidence>
<protein>
    <submittedName>
        <fullName evidence="2">Uncharacterized protein</fullName>
    </submittedName>
</protein>
<sequence>MKLLIIIENSNQNTLKKVLDIIKQLENNYYEICIQRSNIPSNSVEITDISSLTSECKRKYKRFINRAKNQKYYENPNTSKTQKNKLKQTQKNHQILQNQGQINLISQNKQLNQDDEQINKENQVKKERDLEMNQQKVQEKNIISKVKYFNCLFTLI</sequence>
<comment type="caution">
    <text evidence="2">The sequence shown here is derived from an EMBL/GenBank/DDBJ whole genome shotgun (WGS) entry which is preliminary data.</text>
</comment>
<keyword evidence="3" id="KW-1185">Reference proteome</keyword>
<accession>A0A8S1NI02</accession>
<organism evidence="2 3">
    <name type="scientific">Paramecium primaurelia</name>
    <dbReference type="NCBI Taxonomy" id="5886"/>
    <lineage>
        <taxon>Eukaryota</taxon>
        <taxon>Sar</taxon>
        <taxon>Alveolata</taxon>
        <taxon>Ciliophora</taxon>
        <taxon>Intramacronucleata</taxon>
        <taxon>Oligohymenophorea</taxon>
        <taxon>Peniculida</taxon>
        <taxon>Parameciidae</taxon>
        <taxon>Paramecium</taxon>
    </lineage>
</organism>